<dbReference type="Pfam" id="PF19883">
    <property type="entry name" value="DUF6356"/>
    <property type="match status" value="1"/>
</dbReference>
<dbReference type="Proteomes" id="UP000516105">
    <property type="component" value="Chromosome"/>
</dbReference>
<evidence type="ECO:0000313" key="2">
    <source>
        <dbReference type="Proteomes" id="UP000516105"/>
    </source>
</evidence>
<organism evidence="1 2">
    <name type="scientific">Sphingomonas sediminicola</name>
    <dbReference type="NCBI Taxonomy" id="386874"/>
    <lineage>
        <taxon>Bacteria</taxon>
        <taxon>Pseudomonadati</taxon>
        <taxon>Pseudomonadota</taxon>
        <taxon>Alphaproteobacteria</taxon>
        <taxon>Sphingomonadales</taxon>
        <taxon>Sphingomonadaceae</taxon>
        <taxon>Sphingomonas</taxon>
    </lineage>
</organism>
<sequence length="89" mass="9723">MAVEQHKSKGGNLFTDHPRSLGMTWAQHGAGAAKIGFELLAVGGACLIHAIVPGWFTETAGRKIVDLSEHIKKRRIGAKNPEQWSDYDI</sequence>
<name>A0ABX6TBK9_9SPHN</name>
<dbReference type="EMBL" id="CP060782">
    <property type="protein sequence ID" value="QNP46347.1"/>
    <property type="molecule type" value="Genomic_DNA"/>
</dbReference>
<dbReference type="RefSeq" id="WP_187709300.1">
    <property type="nucleotide sequence ID" value="NZ_CP060782.1"/>
</dbReference>
<accession>A0ABX6TBK9</accession>
<proteinExistence type="predicted"/>
<evidence type="ECO:0000313" key="1">
    <source>
        <dbReference type="EMBL" id="QNP46347.1"/>
    </source>
</evidence>
<gene>
    <name evidence="1" type="ORF">H9L14_03905</name>
</gene>
<keyword evidence="2" id="KW-1185">Reference proteome</keyword>
<protein>
    <recommendedName>
        <fullName evidence="3">Capsule biosynthesis protein</fullName>
    </recommendedName>
</protein>
<reference evidence="1 2" key="1">
    <citation type="submission" date="2020-08" db="EMBL/GenBank/DDBJ databases">
        <title>Genome sequence of Sphingomonas sediminicola KACC 15039T.</title>
        <authorList>
            <person name="Hyun D.-W."/>
            <person name="Bae J.-W."/>
        </authorList>
    </citation>
    <scope>NUCLEOTIDE SEQUENCE [LARGE SCALE GENOMIC DNA]</scope>
    <source>
        <strain evidence="1 2">KACC 15039</strain>
    </source>
</reference>
<evidence type="ECO:0008006" key="3">
    <source>
        <dbReference type="Google" id="ProtNLM"/>
    </source>
</evidence>
<dbReference type="InterPro" id="IPR045936">
    <property type="entry name" value="DUF6356"/>
</dbReference>